<dbReference type="OrthoDB" id="9876299at2759"/>
<evidence type="ECO:0000313" key="3">
    <source>
        <dbReference type="RefSeq" id="XP_025418919.1"/>
    </source>
</evidence>
<organism evidence="2 3">
    <name type="scientific">Sipha flava</name>
    <name type="common">yellow sugarcane aphid</name>
    <dbReference type="NCBI Taxonomy" id="143950"/>
    <lineage>
        <taxon>Eukaryota</taxon>
        <taxon>Metazoa</taxon>
        <taxon>Ecdysozoa</taxon>
        <taxon>Arthropoda</taxon>
        <taxon>Hexapoda</taxon>
        <taxon>Insecta</taxon>
        <taxon>Pterygota</taxon>
        <taxon>Neoptera</taxon>
        <taxon>Paraneoptera</taxon>
        <taxon>Hemiptera</taxon>
        <taxon>Sternorrhyncha</taxon>
        <taxon>Aphidomorpha</taxon>
        <taxon>Aphidoidea</taxon>
        <taxon>Aphididae</taxon>
        <taxon>Sipha</taxon>
    </lineage>
</organism>
<keyword evidence="2" id="KW-1185">Reference proteome</keyword>
<dbReference type="GO" id="GO:0016491">
    <property type="term" value="F:oxidoreductase activity"/>
    <property type="evidence" value="ECO:0007669"/>
    <property type="project" value="TreeGrafter"/>
</dbReference>
<proteinExistence type="predicted"/>
<gene>
    <name evidence="3" type="primary">LOC112689424</name>
</gene>
<dbReference type="PANTHER" id="PTHR43313:SF36">
    <property type="entry name" value="D-BETA-HYDROXYBUTYRATE DEHYDROGENASE, MITOCHONDRIAL"/>
    <property type="match status" value="1"/>
</dbReference>
<dbReference type="InterPro" id="IPR002347">
    <property type="entry name" value="SDR_fam"/>
</dbReference>
<dbReference type="Gene3D" id="3.40.50.720">
    <property type="entry name" value="NAD(P)-binding Rossmann-like Domain"/>
    <property type="match status" value="1"/>
</dbReference>
<dbReference type="RefSeq" id="XP_025418919.1">
    <property type="nucleotide sequence ID" value="XM_025563134.1"/>
</dbReference>
<reference evidence="3" key="1">
    <citation type="submission" date="2025-08" db="UniProtKB">
        <authorList>
            <consortium name="RefSeq"/>
        </authorList>
    </citation>
    <scope>IDENTIFICATION</scope>
</reference>
<keyword evidence="1" id="KW-0812">Transmembrane</keyword>
<sequence>MDEETALVLGVQLLALCCIACSLVLYLLRKMSRKTVYAAPSLRSVLVTSCETCVGLQLCDRLAAAGFRVFAGHKPDAAAEAASDCGPSSGRSSEACALLRYRVKQRESAATDVERAPGGVVFVPLDVTREDSLHEAVVTVKRHLPAGEDGLWAVINTADVCLRGRIEMQESAQWETLFKTNVFGTLKTARTFYPLLLSQKGRFINFGTSAVHPRRQGLTAFDSARHAVVGASTSLREDFKDLGVHVIVVNTDHIQPESLFEPVRSSSAGKSQQTLNDKWFGPNATLPEYAVHTMLDTLLEPDPKPVYAFEKPSRFTCNVFAKKILNPERYVGYENV</sequence>
<dbReference type="PANTHER" id="PTHR43313">
    <property type="entry name" value="SHORT-CHAIN DEHYDROGENASE/REDUCTASE FAMILY 9C"/>
    <property type="match status" value="1"/>
</dbReference>
<keyword evidence="1" id="KW-1133">Transmembrane helix</keyword>
<dbReference type="Proteomes" id="UP000694846">
    <property type="component" value="Unplaced"/>
</dbReference>
<dbReference type="AlphaFoldDB" id="A0A8B8G6Q7"/>
<name>A0A8B8G6Q7_9HEMI</name>
<protein>
    <submittedName>
        <fullName evidence="3">D-beta-hydroxybutyrate dehydrogenase, mitochondrial-like</fullName>
    </submittedName>
</protein>
<dbReference type="GO" id="GO:0008202">
    <property type="term" value="P:steroid metabolic process"/>
    <property type="evidence" value="ECO:0007669"/>
    <property type="project" value="TreeGrafter"/>
</dbReference>
<dbReference type="InterPro" id="IPR036291">
    <property type="entry name" value="NAD(P)-bd_dom_sf"/>
</dbReference>
<dbReference type="SUPFAM" id="SSF51735">
    <property type="entry name" value="NAD(P)-binding Rossmann-fold domains"/>
    <property type="match status" value="1"/>
</dbReference>
<evidence type="ECO:0000313" key="2">
    <source>
        <dbReference type="Proteomes" id="UP000694846"/>
    </source>
</evidence>
<dbReference type="Pfam" id="PF00106">
    <property type="entry name" value="adh_short"/>
    <property type="match status" value="1"/>
</dbReference>
<accession>A0A8B8G6Q7</accession>
<feature type="transmembrane region" description="Helical" evidence="1">
    <location>
        <begin position="6"/>
        <end position="28"/>
    </location>
</feature>
<keyword evidence="1" id="KW-0472">Membrane</keyword>
<evidence type="ECO:0000256" key="1">
    <source>
        <dbReference type="SAM" id="Phobius"/>
    </source>
</evidence>
<dbReference type="GeneID" id="112689424"/>